<keyword evidence="6" id="KW-0592">Phosphate transport</keyword>
<evidence type="ECO:0000256" key="1">
    <source>
        <dbReference type="ARBA" id="ARBA00004141"/>
    </source>
</evidence>
<accession>A0A9X2I8Y8</accession>
<feature type="transmembrane region" description="Helical" evidence="6">
    <location>
        <begin position="83"/>
        <end position="102"/>
    </location>
</feature>
<dbReference type="GO" id="GO:0016020">
    <property type="term" value="C:membrane"/>
    <property type="evidence" value="ECO:0007669"/>
    <property type="project" value="UniProtKB-SubCell"/>
</dbReference>
<sequence>MGDIYLLMLVALVVLAVADLVVGVSNDAVNFLNSAIGSKAISFKTIMVVASLGIFIGAVFSSGMMEVARKGIFMPGEFYFDEIMIIFMAVMITDILLLDFFNTLGMPTSTTVSIVFELLGAAVVMALIKISASDSETVANLASYINTDKATQIISGIFLSVVIAFTIGALVQWLSRIIFTFEYEKKIKNFGALFGGFCLAAIGYFIFFKGLKGTPYYDDFKDVLENQAIYVLLGSFVFWTLFSYFFMKIFKRSILIFVIAVGTFGLALAFSGNDLVNFIGVPMAAYHSFLAWSESGIAPGSFSMEVLQSKVPAQPYLLFIAGGIMVATLWLSKKARSVAETEIGLSRQGHGSEKFSPNLLSRSLVKGSTSLFDGIKKILPVSTKQSMSRRFSKPEEGDDFQNIEDKPAFDMIRAAINLTVAGVLISIATSYKLPLSTTYVTFMVAMGTSLADRAWGRESAVYRVAGVLNVIGGWFFTAFSAFAAAGILTYIIFLGRGPAIAILLLLAIGLLVRNYISHKKQQEAKTDKSGLKKSESKTVQGIISESANNIANVVSRTNKIYTDVLEGLSLTEKKKLKKSKKGVAKLDAEIEELRDHIFFFIKSLDETSVRGSSFYITILGYLTDIAQSLEFITKKSYKHVNNNHKPLRYNQINDLKEIDDSLELLLKEIEEIFTERKFERIGLVLEKKDKIMNSLSEKIEKQVSRTRTEESSPKNTTLYFSILLETKDLVNSLMKLMEEYNNSYKKV</sequence>
<gene>
    <name evidence="7" type="ORF">MKO06_05760</name>
</gene>
<comment type="similarity">
    <text evidence="6">Belongs to the inorganic phosphate transporter (PiT) (TC 2.A.20) family.</text>
</comment>
<keyword evidence="4 6" id="KW-1133">Transmembrane helix</keyword>
<evidence type="ECO:0000256" key="3">
    <source>
        <dbReference type="ARBA" id="ARBA00022692"/>
    </source>
</evidence>
<protein>
    <recommendedName>
        <fullName evidence="6">Phosphate transporter</fullName>
    </recommendedName>
</protein>
<evidence type="ECO:0000313" key="7">
    <source>
        <dbReference type="EMBL" id="MCP9199402.1"/>
    </source>
</evidence>
<feature type="transmembrane region" description="Helical" evidence="6">
    <location>
        <begin position="187"/>
        <end position="208"/>
    </location>
</feature>
<proteinExistence type="inferred from homology"/>
<keyword evidence="2 6" id="KW-0813">Transport</keyword>
<feature type="transmembrane region" description="Helical" evidence="6">
    <location>
        <begin position="114"/>
        <end position="132"/>
    </location>
</feature>
<keyword evidence="5 6" id="KW-0472">Membrane</keyword>
<keyword evidence="8" id="KW-1185">Reference proteome</keyword>
<evidence type="ECO:0000313" key="8">
    <source>
        <dbReference type="Proteomes" id="UP001155280"/>
    </source>
</evidence>
<feature type="transmembrane region" description="Helical" evidence="6">
    <location>
        <begin position="254"/>
        <end position="272"/>
    </location>
</feature>
<evidence type="ECO:0000256" key="6">
    <source>
        <dbReference type="RuleBase" id="RU363058"/>
    </source>
</evidence>
<dbReference type="PANTHER" id="PTHR11101:SF16">
    <property type="entry name" value="PHOSPHATE TRANSPORTER"/>
    <property type="match status" value="1"/>
</dbReference>
<feature type="transmembrane region" description="Helical" evidence="6">
    <location>
        <begin position="467"/>
        <end position="493"/>
    </location>
</feature>
<reference evidence="7" key="1">
    <citation type="submission" date="2022-07" db="EMBL/GenBank/DDBJ databases">
        <title>Gramela sediminis sp. nov., isolated from deep-sea sediment of the Indian Ocean.</title>
        <authorList>
            <person name="Shi H."/>
        </authorList>
    </citation>
    <scope>NUCLEOTIDE SEQUENCE</scope>
    <source>
        <strain evidence="7">GC03-9</strain>
    </source>
</reference>
<feature type="transmembrane region" description="Helical" evidence="6">
    <location>
        <begin position="6"/>
        <end position="29"/>
    </location>
</feature>
<feature type="transmembrane region" description="Helical" evidence="6">
    <location>
        <begin position="228"/>
        <end position="247"/>
    </location>
</feature>
<dbReference type="GO" id="GO:0005315">
    <property type="term" value="F:phosphate transmembrane transporter activity"/>
    <property type="evidence" value="ECO:0007669"/>
    <property type="project" value="InterPro"/>
</dbReference>
<dbReference type="Pfam" id="PF01384">
    <property type="entry name" value="PHO4"/>
    <property type="match status" value="1"/>
</dbReference>
<dbReference type="Proteomes" id="UP001155280">
    <property type="component" value="Unassembled WGS sequence"/>
</dbReference>
<evidence type="ECO:0000256" key="4">
    <source>
        <dbReference type="ARBA" id="ARBA00022989"/>
    </source>
</evidence>
<dbReference type="RefSeq" id="WP_241549701.1">
    <property type="nucleotide sequence ID" value="NZ_JANCNS010000001.1"/>
</dbReference>
<name>A0A9X2I8Y8_9FLAO</name>
<feature type="transmembrane region" description="Helical" evidence="6">
    <location>
        <begin position="313"/>
        <end position="331"/>
    </location>
</feature>
<feature type="transmembrane region" description="Helical" evidence="6">
    <location>
        <begin position="152"/>
        <end position="175"/>
    </location>
</feature>
<comment type="subcellular location">
    <subcellularLocation>
        <location evidence="1 6">Membrane</location>
        <topology evidence="1 6">Multi-pass membrane protein</topology>
    </subcellularLocation>
</comment>
<dbReference type="EMBL" id="JANCNS010000001">
    <property type="protein sequence ID" value="MCP9199402.1"/>
    <property type="molecule type" value="Genomic_DNA"/>
</dbReference>
<comment type="caution">
    <text evidence="7">The sequence shown here is derived from an EMBL/GenBank/DDBJ whole genome shotgun (WGS) entry which is preliminary data.</text>
</comment>
<organism evidence="7 8">
    <name type="scientific">Christiangramia oceanisediminis</name>
    <dbReference type="NCBI Taxonomy" id="2920386"/>
    <lineage>
        <taxon>Bacteria</taxon>
        <taxon>Pseudomonadati</taxon>
        <taxon>Bacteroidota</taxon>
        <taxon>Flavobacteriia</taxon>
        <taxon>Flavobacteriales</taxon>
        <taxon>Flavobacteriaceae</taxon>
        <taxon>Christiangramia</taxon>
    </lineage>
</organism>
<keyword evidence="3 6" id="KW-0812">Transmembrane</keyword>
<feature type="transmembrane region" description="Helical" evidence="6">
    <location>
        <begin position="499"/>
        <end position="516"/>
    </location>
</feature>
<dbReference type="AlphaFoldDB" id="A0A9X2I8Y8"/>
<evidence type="ECO:0000256" key="5">
    <source>
        <dbReference type="ARBA" id="ARBA00023136"/>
    </source>
</evidence>
<feature type="transmembrane region" description="Helical" evidence="6">
    <location>
        <begin position="41"/>
        <end position="63"/>
    </location>
</feature>
<evidence type="ECO:0000256" key="2">
    <source>
        <dbReference type="ARBA" id="ARBA00022448"/>
    </source>
</evidence>
<dbReference type="InterPro" id="IPR001204">
    <property type="entry name" value="Phos_transporter"/>
</dbReference>
<dbReference type="GO" id="GO:0035435">
    <property type="term" value="P:phosphate ion transmembrane transport"/>
    <property type="evidence" value="ECO:0007669"/>
    <property type="project" value="TreeGrafter"/>
</dbReference>
<dbReference type="PANTHER" id="PTHR11101">
    <property type="entry name" value="PHOSPHATE TRANSPORTER"/>
    <property type="match status" value="1"/>
</dbReference>